<evidence type="ECO:0000313" key="8">
    <source>
        <dbReference type="Proteomes" id="UP000190541"/>
    </source>
</evidence>
<evidence type="ECO:0000256" key="1">
    <source>
        <dbReference type="ARBA" id="ARBA00005417"/>
    </source>
</evidence>
<dbReference type="GO" id="GO:0005524">
    <property type="term" value="F:ATP binding"/>
    <property type="evidence" value="ECO:0007669"/>
    <property type="project" value="UniProtKB-KW"/>
</dbReference>
<dbReference type="Pfam" id="PF00005">
    <property type="entry name" value="ABC_tran"/>
    <property type="match status" value="1"/>
</dbReference>
<gene>
    <name evidence="7" type="ORF">SAMN05660226_01166</name>
</gene>
<dbReference type="InterPro" id="IPR025302">
    <property type="entry name" value="DrrA1/2-like_C"/>
</dbReference>
<dbReference type="SUPFAM" id="SSF52540">
    <property type="entry name" value="P-loop containing nucleoside triphosphate hydrolases"/>
    <property type="match status" value="1"/>
</dbReference>
<feature type="domain" description="ABC transporter" evidence="6">
    <location>
        <begin position="28"/>
        <end position="255"/>
    </location>
</feature>
<keyword evidence="4" id="KW-0547">Nucleotide-binding</keyword>
<dbReference type="STRING" id="623280.SAMN05660226_01166"/>
<dbReference type="PANTHER" id="PTHR42711:SF5">
    <property type="entry name" value="ABC TRANSPORTER ATP-BINDING PROTEIN NATA"/>
    <property type="match status" value="1"/>
</dbReference>
<dbReference type="SMART" id="SM00382">
    <property type="entry name" value="AAA"/>
    <property type="match status" value="1"/>
</dbReference>
<dbReference type="Proteomes" id="UP000190541">
    <property type="component" value="Unassembled WGS sequence"/>
</dbReference>
<evidence type="ECO:0000259" key="6">
    <source>
        <dbReference type="PROSITE" id="PS50893"/>
    </source>
</evidence>
<evidence type="ECO:0000313" key="7">
    <source>
        <dbReference type="EMBL" id="SKB39779.1"/>
    </source>
</evidence>
<evidence type="ECO:0000256" key="4">
    <source>
        <dbReference type="ARBA" id="ARBA00022741"/>
    </source>
</evidence>
<comment type="similarity">
    <text evidence="1">Belongs to the ABC transporter superfamily.</text>
</comment>
<dbReference type="AlphaFoldDB" id="A0A1T5AY81"/>
<dbReference type="Pfam" id="PF13732">
    <property type="entry name" value="DrrA1-3_C"/>
    <property type="match status" value="1"/>
</dbReference>
<dbReference type="InterPro" id="IPR027417">
    <property type="entry name" value="P-loop_NTPase"/>
</dbReference>
<dbReference type="Gene3D" id="3.40.50.300">
    <property type="entry name" value="P-loop containing nucleotide triphosphate hydrolases"/>
    <property type="match status" value="1"/>
</dbReference>
<name>A0A1T5AY81_9SPHI</name>
<dbReference type="InterPro" id="IPR017871">
    <property type="entry name" value="ABC_transporter-like_CS"/>
</dbReference>
<evidence type="ECO:0000256" key="2">
    <source>
        <dbReference type="ARBA" id="ARBA00022448"/>
    </source>
</evidence>
<dbReference type="GO" id="GO:0016887">
    <property type="term" value="F:ATP hydrolysis activity"/>
    <property type="evidence" value="ECO:0007669"/>
    <property type="project" value="InterPro"/>
</dbReference>
<accession>A0A1T5AY81</accession>
<dbReference type="PROSITE" id="PS00211">
    <property type="entry name" value="ABC_TRANSPORTER_1"/>
    <property type="match status" value="1"/>
</dbReference>
<dbReference type="InterPro" id="IPR050763">
    <property type="entry name" value="ABC_transporter_ATP-binding"/>
</dbReference>
<dbReference type="CDD" id="cd03269">
    <property type="entry name" value="ABC_putative_ATPase"/>
    <property type="match status" value="1"/>
</dbReference>
<protein>
    <submittedName>
        <fullName evidence="7">ABC-2 type transport system ATP-binding protein</fullName>
    </submittedName>
</protein>
<dbReference type="InterPro" id="IPR003439">
    <property type="entry name" value="ABC_transporter-like_ATP-bd"/>
</dbReference>
<dbReference type="PANTHER" id="PTHR42711">
    <property type="entry name" value="ABC TRANSPORTER ATP-BINDING PROTEIN"/>
    <property type="match status" value="1"/>
</dbReference>
<dbReference type="EMBL" id="FUYS01000002">
    <property type="protein sequence ID" value="SKB39779.1"/>
    <property type="molecule type" value="Genomic_DNA"/>
</dbReference>
<keyword evidence="8" id="KW-1185">Reference proteome</keyword>
<reference evidence="7 8" key="1">
    <citation type="submission" date="2017-02" db="EMBL/GenBank/DDBJ databases">
        <authorList>
            <person name="Peterson S.W."/>
        </authorList>
    </citation>
    <scope>NUCLEOTIDE SEQUENCE [LARGE SCALE GENOMIC DNA]</scope>
    <source>
        <strain evidence="7 8">DSM 22899</strain>
    </source>
</reference>
<sequence>MLKNVKTCNVTISELRRLNRMNQYTHMLEVKNIVKQYANHRALDDVSTRVAKGSIFGLLGPNGAGKTSLIRIINQITAPDSGEVYFDGERLNPNHISRIGYLPEERGLYKKMEIGEQMLYLAQLKGLSRKEAVDRIKHWFEKMEMQSWWNKKVEDLSKGMQQKVQFVATVIHRPDLIILDEPFTGFDPVNANIIKEEILALNRSGATIIFSTHRMESVEELCDSIVLINKSKKILDGKVKEIRNTYRTNTYRVEHLAHDEPIPAVEGLFSIENSVHAGENTILTIKVAAGKTINDVLTYLIPLVQIQELKEVIPSIHDIFVQQVTAQTSNTLIATSE</sequence>
<keyword evidence="5 7" id="KW-0067">ATP-binding</keyword>
<evidence type="ECO:0000256" key="5">
    <source>
        <dbReference type="ARBA" id="ARBA00022840"/>
    </source>
</evidence>
<organism evidence="7 8">
    <name type="scientific">Parapedobacter luteus</name>
    <dbReference type="NCBI Taxonomy" id="623280"/>
    <lineage>
        <taxon>Bacteria</taxon>
        <taxon>Pseudomonadati</taxon>
        <taxon>Bacteroidota</taxon>
        <taxon>Sphingobacteriia</taxon>
        <taxon>Sphingobacteriales</taxon>
        <taxon>Sphingobacteriaceae</taxon>
        <taxon>Parapedobacter</taxon>
    </lineage>
</organism>
<keyword evidence="2" id="KW-0813">Transport</keyword>
<keyword evidence="3" id="KW-0536">Nodulation</keyword>
<evidence type="ECO:0000256" key="3">
    <source>
        <dbReference type="ARBA" id="ARBA00022458"/>
    </source>
</evidence>
<proteinExistence type="inferred from homology"/>
<dbReference type="PROSITE" id="PS50893">
    <property type="entry name" value="ABC_TRANSPORTER_2"/>
    <property type="match status" value="1"/>
</dbReference>
<dbReference type="InterPro" id="IPR003593">
    <property type="entry name" value="AAA+_ATPase"/>
</dbReference>